<dbReference type="PANTHER" id="PTHR46206">
    <property type="entry name" value="CYTOCHROME P450"/>
    <property type="match status" value="1"/>
</dbReference>
<dbReference type="Proteomes" id="UP000215289">
    <property type="component" value="Unassembled WGS sequence"/>
</dbReference>
<evidence type="ECO:0000313" key="15">
    <source>
        <dbReference type="Proteomes" id="UP000215289"/>
    </source>
</evidence>
<dbReference type="InterPro" id="IPR001128">
    <property type="entry name" value="Cyt_P450"/>
</dbReference>
<reference evidence="14 15" key="1">
    <citation type="submission" date="2018-08" db="EMBL/GenBank/DDBJ databases">
        <title>Draft genome sequences of two Aspergillus turcosus clinical strains isolated from bronchoalveolar lavage fluid: one azole-susceptible and the other azole-resistant.</title>
        <authorList>
            <person name="Parent-Michaud M."/>
            <person name="Dufresne P.J."/>
            <person name="Fournier E."/>
            <person name="Martineau C."/>
            <person name="Moreira S."/>
            <person name="Perkins V."/>
            <person name="De Repentigny L."/>
            <person name="Dufresne S.F."/>
        </authorList>
    </citation>
    <scope>NUCLEOTIDE SEQUENCE [LARGE SCALE GENOMIC DNA]</scope>
    <source>
        <strain evidence="14">HMR AF 1038</strain>
    </source>
</reference>
<evidence type="ECO:0000256" key="8">
    <source>
        <dbReference type="ARBA" id="ARBA00023002"/>
    </source>
</evidence>
<dbReference type="GO" id="GO:0044283">
    <property type="term" value="P:small molecule biosynthetic process"/>
    <property type="evidence" value="ECO:0007669"/>
    <property type="project" value="UniProtKB-ARBA"/>
</dbReference>
<dbReference type="AlphaFoldDB" id="A0A421D5R2"/>
<evidence type="ECO:0000256" key="5">
    <source>
        <dbReference type="ARBA" id="ARBA00022692"/>
    </source>
</evidence>
<evidence type="ECO:0000256" key="7">
    <source>
        <dbReference type="ARBA" id="ARBA00022989"/>
    </source>
</evidence>
<dbReference type="InterPro" id="IPR017972">
    <property type="entry name" value="Cyt_P450_CS"/>
</dbReference>
<dbReference type="SUPFAM" id="SSF48264">
    <property type="entry name" value="Cytochrome P450"/>
    <property type="match status" value="1"/>
</dbReference>
<dbReference type="GO" id="GO:0016705">
    <property type="term" value="F:oxidoreductase activity, acting on paired donors, with incorporation or reduction of molecular oxygen"/>
    <property type="evidence" value="ECO:0007669"/>
    <property type="project" value="InterPro"/>
</dbReference>
<gene>
    <name evidence="14" type="ORF">CFD26_102009</name>
</gene>
<evidence type="ECO:0000256" key="11">
    <source>
        <dbReference type="ARBA" id="ARBA00023136"/>
    </source>
</evidence>
<evidence type="ECO:0000256" key="13">
    <source>
        <dbReference type="RuleBase" id="RU000461"/>
    </source>
</evidence>
<protein>
    <recommendedName>
        <fullName evidence="16">Cytochrome P450</fullName>
    </recommendedName>
</protein>
<dbReference type="GO" id="GO:0005506">
    <property type="term" value="F:iron ion binding"/>
    <property type="evidence" value="ECO:0007669"/>
    <property type="project" value="InterPro"/>
</dbReference>
<keyword evidence="6 12" id="KW-0479">Metal-binding</keyword>
<evidence type="ECO:0000256" key="4">
    <source>
        <dbReference type="ARBA" id="ARBA00022617"/>
    </source>
</evidence>
<dbReference type="Gene3D" id="1.10.630.10">
    <property type="entry name" value="Cytochrome P450"/>
    <property type="match status" value="1"/>
</dbReference>
<evidence type="ECO:0000256" key="9">
    <source>
        <dbReference type="ARBA" id="ARBA00023004"/>
    </source>
</evidence>
<keyword evidence="10 13" id="KW-0503">Monooxygenase</keyword>
<evidence type="ECO:0000256" key="12">
    <source>
        <dbReference type="PIRSR" id="PIRSR602401-1"/>
    </source>
</evidence>
<comment type="subcellular location">
    <subcellularLocation>
        <location evidence="2">Membrane</location>
    </subcellularLocation>
</comment>
<dbReference type="Pfam" id="PF00067">
    <property type="entry name" value="p450"/>
    <property type="match status" value="1"/>
</dbReference>
<sequence length="504" mass="57030">MFPNSPGAVIDIPTYQITISLCVFLVAVWALRAHRKTGVDKNINLPIVGETKGFAFPVPVPQPLSRLGEILEQGYTKFRNSAFQYRTTRGWEVCVCDDTMIREYQNASDEYMSLNAFNEHVFETRYTSPGFADSLRHIPIPVLTKALTWSRKRTGRFHDPYLAELVKETEIGLSDELAHVDSIDCLELSLTIMLRLLGAVLLGREACHDRETISLFVRYGSEVPTSGAFISRLPGFLKPLVAPLCTAPRLARRLSRIIEHHLHQHQMRSKQSPQNIGEWLLRWVEDNPQESFTSKDVADLLVSVIFGSVHSAGMVLTMCLKELVRRPEYIEPLRENVQASLKQHGGWTKDTIESMTKVDSFIKECQRLNPLTPSSISRLTKKDYTFNNGVRVPKGTIILAPNSPILLDDTFYARPREFDGFRFHRLGQETNKPDNYKITGLDPKSHQFGGGRHMCPGRQLAADTLRLTIGQILVRYDITGDQCIGHEGPFCCKCPPIQLRDRPS</sequence>
<dbReference type="InterPro" id="IPR036396">
    <property type="entry name" value="Cyt_P450_sf"/>
</dbReference>
<dbReference type="STRING" id="1245748.A0A421D5R2"/>
<evidence type="ECO:0000256" key="3">
    <source>
        <dbReference type="ARBA" id="ARBA00010617"/>
    </source>
</evidence>
<comment type="cofactor">
    <cofactor evidence="1 12">
        <name>heme</name>
        <dbReference type="ChEBI" id="CHEBI:30413"/>
    </cofactor>
</comment>
<keyword evidence="11" id="KW-0472">Membrane</keyword>
<dbReference type="InterPro" id="IPR002401">
    <property type="entry name" value="Cyt_P450_E_grp-I"/>
</dbReference>
<dbReference type="EMBL" id="NIDN02000077">
    <property type="protein sequence ID" value="RLL97453.1"/>
    <property type="molecule type" value="Genomic_DNA"/>
</dbReference>
<dbReference type="PRINTS" id="PR00463">
    <property type="entry name" value="EP450I"/>
</dbReference>
<keyword evidence="9 12" id="KW-0408">Iron</keyword>
<dbReference type="GO" id="GO:0019748">
    <property type="term" value="P:secondary metabolic process"/>
    <property type="evidence" value="ECO:0007669"/>
    <property type="project" value="UniProtKB-ARBA"/>
</dbReference>
<proteinExistence type="inferred from homology"/>
<dbReference type="GO" id="GO:0020037">
    <property type="term" value="F:heme binding"/>
    <property type="evidence" value="ECO:0007669"/>
    <property type="project" value="InterPro"/>
</dbReference>
<evidence type="ECO:0000256" key="10">
    <source>
        <dbReference type="ARBA" id="ARBA00023033"/>
    </source>
</evidence>
<dbReference type="PROSITE" id="PS00086">
    <property type="entry name" value="CYTOCHROME_P450"/>
    <property type="match status" value="1"/>
</dbReference>
<dbReference type="PANTHER" id="PTHR46206:SF5">
    <property type="entry name" value="P450, PUTATIVE (EUROFUNG)-RELATED"/>
    <property type="match status" value="1"/>
</dbReference>
<keyword evidence="5" id="KW-0812">Transmembrane</keyword>
<dbReference type="CDD" id="cd11041">
    <property type="entry name" value="CYP503A1-like"/>
    <property type="match status" value="1"/>
</dbReference>
<keyword evidence="15" id="KW-1185">Reference proteome</keyword>
<accession>A0A421D5R2</accession>
<keyword evidence="4 12" id="KW-0349">Heme</keyword>
<dbReference type="GO" id="GO:0004497">
    <property type="term" value="F:monooxygenase activity"/>
    <property type="evidence" value="ECO:0007669"/>
    <property type="project" value="UniProtKB-KW"/>
</dbReference>
<keyword evidence="8 13" id="KW-0560">Oxidoreductase</keyword>
<evidence type="ECO:0008006" key="16">
    <source>
        <dbReference type="Google" id="ProtNLM"/>
    </source>
</evidence>
<organism evidence="14 15">
    <name type="scientific">Aspergillus turcosus</name>
    <dbReference type="NCBI Taxonomy" id="1245748"/>
    <lineage>
        <taxon>Eukaryota</taxon>
        <taxon>Fungi</taxon>
        <taxon>Dikarya</taxon>
        <taxon>Ascomycota</taxon>
        <taxon>Pezizomycotina</taxon>
        <taxon>Eurotiomycetes</taxon>
        <taxon>Eurotiomycetidae</taxon>
        <taxon>Eurotiales</taxon>
        <taxon>Aspergillaceae</taxon>
        <taxon>Aspergillus</taxon>
        <taxon>Aspergillus subgen. Fumigati</taxon>
    </lineage>
</organism>
<evidence type="ECO:0000256" key="6">
    <source>
        <dbReference type="ARBA" id="ARBA00022723"/>
    </source>
</evidence>
<dbReference type="GO" id="GO:0016020">
    <property type="term" value="C:membrane"/>
    <property type="evidence" value="ECO:0007669"/>
    <property type="project" value="UniProtKB-SubCell"/>
</dbReference>
<feature type="binding site" description="axial binding residue" evidence="12">
    <location>
        <position position="455"/>
    </location>
    <ligand>
        <name>heme</name>
        <dbReference type="ChEBI" id="CHEBI:30413"/>
    </ligand>
    <ligandPart>
        <name>Fe</name>
        <dbReference type="ChEBI" id="CHEBI:18248"/>
    </ligandPart>
</feature>
<evidence type="ECO:0000256" key="1">
    <source>
        <dbReference type="ARBA" id="ARBA00001971"/>
    </source>
</evidence>
<keyword evidence="7" id="KW-1133">Transmembrane helix</keyword>
<evidence type="ECO:0000256" key="2">
    <source>
        <dbReference type="ARBA" id="ARBA00004370"/>
    </source>
</evidence>
<name>A0A421D5R2_9EURO</name>
<comment type="similarity">
    <text evidence="3 13">Belongs to the cytochrome P450 family.</text>
</comment>
<comment type="caution">
    <text evidence="14">The sequence shown here is derived from an EMBL/GenBank/DDBJ whole genome shotgun (WGS) entry which is preliminary data.</text>
</comment>
<dbReference type="OrthoDB" id="1844152at2759"/>
<evidence type="ECO:0000313" key="14">
    <source>
        <dbReference type="EMBL" id="RLL97453.1"/>
    </source>
</evidence>